<dbReference type="PANTHER" id="PTHR37842:SF2">
    <property type="entry name" value="GYLCOSYL HYDROLASE 115 C-TERMINAL DOMAIN-CONTAINING PROTEIN"/>
    <property type="match status" value="1"/>
</dbReference>
<evidence type="ECO:0000256" key="2">
    <source>
        <dbReference type="SAM" id="SignalP"/>
    </source>
</evidence>
<dbReference type="InterPro" id="IPR042301">
    <property type="entry name" value="GH115_sf"/>
</dbReference>
<dbReference type="Proteomes" id="UP000000852">
    <property type="component" value="Chromosome"/>
</dbReference>
<dbReference type="PANTHER" id="PTHR37842">
    <property type="match status" value="1"/>
</dbReference>
<dbReference type="Gene3D" id="3.20.20.520">
    <property type="entry name" value="Glycosyl hydrolase family 115"/>
    <property type="match status" value="1"/>
</dbReference>
<dbReference type="PROSITE" id="PS51318">
    <property type="entry name" value="TAT"/>
    <property type="match status" value="1"/>
</dbReference>
<evidence type="ECO:0000256" key="1">
    <source>
        <dbReference type="ARBA" id="ARBA00022801"/>
    </source>
</evidence>
<name>C6XSI0_PEDHD</name>
<dbReference type="HOGENOM" id="CLU_403724_0_0_10"/>
<feature type="chain" id="PRO_5002974324" description="Alpha glucuronidase N-terminal domain-containing protein" evidence="2">
    <location>
        <begin position="31"/>
        <end position="735"/>
    </location>
</feature>
<gene>
    <name evidence="3" type="ordered locus">Phep_1310</name>
</gene>
<dbReference type="RefSeq" id="WP_012781469.1">
    <property type="nucleotide sequence ID" value="NC_013061.1"/>
</dbReference>
<dbReference type="STRING" id="485917.Phep_1310"/>
<keyword evidence="4" id="KW-1185">Reference proteome</keyword>
<dbReference type="InterPro" id="IPR029018">
    <property type="entry name" value="Hex-like_dom2"/>
</dbReference>
<keyword evidence="1" id="KW-0378">Hydrolase</keyword>
<organism evidence="3 4">
    <name type="scientific">Pedobacter heparinus (strain ATCC 13125 / DSM 2366 / CIP 104194 / JCM 7457 / NBRC 12017 / NCIMB 9290 / NRRL B-14731 / HIM 762-3)</name>
    <dbReference type="NCBI Taxonomy" id="485917"/>
    <lineage>
        <taxon>Bacteria</taxon>
        <taxon>Pseudomonadati</taxon>
        <taxon>Bacteroidota</taxon>
        <taxon>Sphingobacteriia</taxon>
        <taxon>Sphingobacteriales</taxon>
        <taxon>Sphingobacteriaceae</taxon>
        <taxon>Pedobacter</taxon>
    </lineage>
</organism>
<dbReference type="SUPFAM" id="SSF55545">
    <property type="entry name" value="beta-N-acetylhexosaminidase-like domain"/>
    <property type="match status" value="1"/>
</dbReference>
<dbReference type="EMBL" id="CP001681">
    <property type="protein sequence ID" value="ACU03525.1"/>
    <property type="molecule type" value="Genomic_DNA"/>
</dbReference>
<dbReference type="CAZy" id="GH115">
    <property type="family name" value="Glycoside Hydrolase Family 115"/>
</dbReference>
<dbReference type="AlphaFoldDB" id="C6XSI0"/>
<dbReference type="eggNOG" id="ENOG502Z7KK">
    <property type="taxonomic scope" value="Bacteria"/>
</dbReference>
<dbReference type="InterPro" id="IPR031924">
    <property type="entry name" value="GH115"/>
</dbReference>
<feature type="signal peptide" evidence="2">
    <location>
        <begin position="1"/>
        <end position="30"/>
    </location>
</feature>
<dbReference type="InterPro" id="IPR006311">
    <property type="entry name" value="TAT_signal"/>
</dbReference>
<keyword evidence="2" id="KW-0732">Signal</keyword>
<dbReference type="Gene3D" id="3.30.379.10">
    <property type="entry name" value="Chitobiase/beta-hexosaminidase domain 2-like"/>
    <property type="match status" value="1"/>
</dbReference>
<dbReference type="KEGG" id="phe:Phep_1310"/>
<evidence type="ECO:0000313" key="4">
    <source>
        <dbReference type="Proteomes" id="UP000000852"/>
    </source>
</evidence>
<accession>C6XSI0</accession>
<reference evidence="3 4" key="1">
    <citation type="journal article" date="2009" name="Stand. Genomic Sci.">
        <title>Complete genome sequence of Pedobacter heparinus type strain (HIM 762-3).</title>
        <authorList>
            <person name="Han C."/>
            <person name="Spring S."/>
            <person name="Lapidus A."/>
            <person name="Del Rio T.G."/>
            <person name="Tice H."/>
            <person name="Copeland A."/>
            <person name="Cheng J.F."/>
            <person name="Lucas S."/>
            <person name="Chen F."/>
            <person name="Nolan M."/>
            <person name="Bruce D."/>
            <person name="Goodwin L."/>
            <person name="Pitluck S."/>
            <person name="Ivanova N."/>
            <person name="Mavromatis K."/>
            <person name="Mikhailova N."/>
            <person name="Pati A."/>
            <person name="Chen A."/>
            <person name="Palaniappan K."/>
            <person name="Land M."/>
            <person name="Hauser L."/>
            <person name="Chang Y.J."/>
            <person name="Jeffries C.C."/>
            <person name="Saunders E."/>
            <person name="Chertkov O."/>
            <person name="Brettin T."/>
            <person name="Goker M."/>
            <person name="Rohde M."/>
            <person name="Bristow J."/>
            <person name="Eisen J.A."/>
            <person name="Markowitz V."/>
            <person name="Hugenholtz P."/>
            <person name="Kyrpides N.C."/>
            <person name="Klenk H.P."/>
            <person name="Detter J.C."/>
        </authorList>
    </citation>
    <scope>NUCLEOTIDE SEQUENCE [LARGE SCALE GENOMIC DNA]</scope>
    <source>
        <strain evidence="4">ATCC 13125 / DSM 2366 / CIP 104194 / JCM 7457 / NBRC 12017 / NCIMB 9290 / NRRL B-14731 / HIM 762-3</strain>
    </source>
</reference>
<dbReference type="GO" id="GO:0016787">
    <property type="term" value="F:hydrolase activity"/>
    <property type="evidence" value="ECO:0007669"/>
    <property type="project" value="UniProtKB-KW"/>
</dbReference>
<evidence type="ECO:0000313" key="3">
    <source>
        <dbReference type="EMBL" id="ACU03525.1"/>
    </source>
</evidence>
<proteinExistence type="predicted"/>
<dbReference type="OrthoDB" id="8727830at2"/>
<protein>
    <recommendedName>
        <fullName evidence="5">Alpha glucuronidase N-terminal domain-containing protein</fullName>
    </recommendedName>
</protein>
<evidence type="ECO:0008006" key="5">
    <source>
        <dbReference type="Google" id="ProtNLM"/>
    </source>
</evidence>
<dbReference type="Pfam" id="PF15979">
    <property type="entry name" value="Glyco_hydro_115"/>
    <property type="match status" value="1"/>
</dbReference>
<dbReference type="GO" id="GO:0005975">
    <property type="term" value="P:carbohydrate metabolic process"/>
    <property type="evidence" value="ECO:0007669"/>
    <property type="project" value="UniProtKB-ARBA"/>
</dbReference>
<sequence>MKQTISRKNFIKGCSATLGLIATGLGSLQAAAPDGDTSFYQGQAQKPAGGILRGSWVQTDLAQKGDITLQQSAIIVAKNEHSAVHQAALFLAADIEKISGYRPAIQETVVKGIVNIVLQTAGNGNAPTAPLNRLKNKREAFAVLSSNNTVWLLGADFRGTAFAAYTLSEGLGIDPLYLWTGYQPLRNTNLILKQTNFFADSPTVKYRGFFHDDEDVLPRPFDKYGFPLRIGDVPLEWYQRYFETALRLKMNMTAPYVRVHRRYEVQKCASDWGLYYTSHHYDILLSNPFGIERFHLAEKRGVSKEWDWFKNKENMISYWRGGVEENKDINAIWPVGLRGTDDHAYEFPKDTPEKEQAKVFRDAIDAQVKTVKELVPASEPAAFHFTLYTEMLEKYRKHPEDFNVPEDVILVWPDNNDGLMRDLPNGPDKWKHGVYYHLAYFGGAPTKQGTHVITPYRIAEQFKAIVAAGATEFMLVNVSEMREHIMEARMIADICWNATAVLDQKNAAENYLQWWAREYFGMANPAVITKAYQNYYELIDSSEKTYFGATQFELILDQLHRRFNRNQPAKLEPAKIAELKGRNEKYEDAFKQINLVLPQLNREQRQFFFEHLELGLRIDHRPTQAALLLLQALAEPNDARAWNLIAAAMIPLEKLEVEILRAERPPFDKWYIPTWIRTPVAPFNIHRSYTQLREFMANNGTETPIKPRMTFGHNIDGARLWSDFIEESARIKATY</sequence>